<evidence type="ECO:0000256" key="3">
    <source>
        <dbReference type="SAM" id="MobiDB-lite"/>
    </source>
</evidence>
<feature type="region of interest" description="Disordered" evidence="3">
    <location>
        <begin position="119"/>
        <end position="146"/>
    </location>
</feature>
<evidence type="ECO:0000256" key="2">
    <source>
        <dbReference type="ARBA" id="ARBA00022942"/>
    </source>
</evidence>
<gene>
    <name evidence="5" type="ORF">PPACK8108_LOCUS6444</name>
</gene>
<evidence type="ECO:0000313" key="6">
    <source>
        <dbReference type="Proteomes" id="UP001153365"/>
    </source>
</evidence>
<feature type="domain" description="Proteasome activator PA28 C-terminal" evidence="4">
    <location>
        <begin position="161"/>
        <end position="298"/>
    </location>
</feature>
<dbReference type="Proteomes" id="UP001153365">
    <property type="component" value="Unassembled WGS sequence"/>
</dbReference>
<organism evidence="5 6">
    <name type="scientific">Phakopsora pachyrhizi</name>
    <name type="common">Asian soybean rust disease fungus</name>
    <dbReference type="NCBI Taxonomy" id="170000"/>
    <lineage>
        <taxon>Eukaryota</taxon>
        <taxon>Fungi</taxon>
        <taxon>Dikarya</taxon>
        <taxon>Basidiomycota</taxon>
        <taxon>Pucciniomycotina</taxon>
        <taxon>Pucciniomycetes</taxon>
        <taxon>Pucciniales</taxon>
        <taxon>Phakopsoraceae</taxon>
        <taxon>Phakopsora</taxon>
    </lineage>
</organism>
<evidence type="ECO:0000313" key="5">
    <source>
        <dbReference type="EMBL" id="CAH7671646.1"/>
    </source>
</evidence>
<dbReference type="InterPro" id="IPR036252">
    <property type="entry name" value="Proteasome_activ_sf"/>
</dbReference>
<protein>
    <submittedName>
        <fullName evidence="5">Proteasome activator pa28</fullName>
    </submittedName>
</protein>
<reference evidence="5" key="1">
    <citation type="submission" date="2022-06" db="EMBL/GenBank/DDBJ databases">
        <authorList>
            <consortium name="SYNGENTA / RWTH Aachen University"/>
        </authorList>
    </citation>
    <scope>NUCLEOTIDE SEQUENCE</scope>
</reference>
<evidence type="ECO:0000259" key="4">
    <source>
        <dbReference type="Pfam" id="PF02252"/>
    </source>
</evidence>
<feature type="compositionally biased region" description="Polar residues" evidence="3">
    <location>
        <begin position="134"/>
        <end position="146"/>
    </location>
</feature>
<dbReference type="GO" id="GO:0005737">
    <property type="term" value="C:cytoplasm"/>
    <property type="evidence" value="ECO:0007669"/>
    <property type="project" value="TreeGrafter"/>
</dbReference>
<sequence>MLPVHYESAVKDLAEALPPDVSQDLWTETADKKTRKALRGVSDDIISKALIAITVGFPSKILELTDLIMRSKTDESSIFHSKWDSRRYTSAHTASPINSKGSFSLVGISSTNVSELVSKDLGSPQNTTTATTTRRISISQQSGTTQVGSLPSPISAFGPPAHVLHLWETLEVHIHQIIELLDLVQLYLILKTPIAEEGNNTGVEIQQQCSRTVVEARRFVLGCESYLKLYHTQRAKIASKCLKYPQIEDYQRALIERDREECRDCRYLLNRLRAQSLAVVDILHKNFEKVDDPKGLNRGGGGAVGMY</sequence>
<keyword evidence="6" id="KW-1185">Reference proteome</keyword>
<dbReference type="SUPFAM" id="SSF47216">
    <property type="entry name" value="Proteasome activator"/>
    <property type="match status" value="1"/>
</dbReference>
<dbReference type="GO" id="GO:2000045">
    <property type="term" value="P:regulation of G1/S transition of mitotic cell cycle"/>
    <property type="evidence" value="ECO:0007669"/>
    <property type="project" value="TreeGrafter"/>
</dbReference>
<dbReference type="InterPro" id="IPR009077">
    <property type="entry name" value="Proteasome_activ_PA28"/>
</dbReference>
<comment type="caution">
    <text evidence="5">The sequence shown here is derived from an EMBL/GenBank/DDBJ whole genome shotgun (WGS) entry which is preliminary data.</text>
</comment>
<dbReference type="InterPro" id="IPR003186">
    <property type="entry name" value="PA28_C"/>
</dbReference>
<dbReference type="InterPro" id="IPR036997">
    <property type="entry name" value="PA28_C_sf"/>
</dbReference>
<dbReference type="FunFam" id="1.20.120.180:FF:000002">
    <property type="entry name" value="Proteasome activator complex subunit 1"/>
    <property type="match status" value="1"/>
</dbReference>
<evidence type="ECO:0000256" key="1">
    <source>
        <dbReference type="ARBA" id="ARBA00005883"/>
    </source>
</evidence>
<dbReference type="GO" id="GO:0061136">
    <property type="term" value="P:regulation of proteasomal protein catabolic process"/>
    <property type="evidence" value="ECO:0007669"/>
    <property type="project" value="TreeGrafter"/>
</dbReference>
<dbReference type="GO" id="GO:0005654">
    <property type="term" value="C:nucleoplasm"/>
    <property type="evidence" value="ECO:0007669"/>
    <property type="project" value="TreeGrafter"/>
</dbReference>
<dbReference type="PANTHER" id="PTHR10660:SF2">
    <property type="entry name" value="LD45860P"/>
    <property type="match status" value="1"/>
</dbReference>
<proteinExistence type="inferred from homology"/>
<dbReference type="EMBL" id="CALTRL010001231">
    <property type="protein sequence ID" value="CAH7671646.1"/>
    <property type="molecule type" value="Genomic_DNA"/>
</dbReference>
<accession>A0AAV0AQX0</accession>
<comment type="similarity">
    <text evidence="1">Belongs to the PA28 family.</text>
</comment>
<dbReference type="PANTHER" id="PTHR10660">
    <property type="entry name" value="PROTEASOME REGULATOR PA28"/>
    <property type="match status" value="1"/>
</dbReference>
<dbReference type="GO" id="GO:0008537">
    <property type="term" value="C:proteasome activator complex"/>
    <property type="evidence" value="ECO:0007669"/>
    <property type="project" value="InterPro"/>
</dbReference>
<dbReference type="Gene3D" id="1.20.120.180">
    <property type="entry name" value="Proteasome activator pa28, C-terminal domain"/>
    <property type="match status" value="1"/>
</dbReference>
<name>A0AAV0AQX0_PHAPC</name>
<dbReference type="GO" id="GO:0061133">
    <property type="term" value="F:endopeptidase activator activity"/>
    <property type="evidence" value="ECO:0007669"/>
    <property type="project" value="TreeGrafter"/>
</dbReference>
<keyword evidence="2 5" id="KW-0647">Proteasome</keyword>
<dbReference type="AlphaFoldDB" id="A0AAV0AQX0"/>
<dbReference type="Pfam" id="PF02252">
    <property type="entry name" value="PA28_C"/>
    <property type="match status" value="1"/>
</dbReference>